<feature type="domain" description="Cytoskeleton protein RodZ-like C-terminal" evidence="3">
    <location>
        <begin position="79"/>
        <end position="129"/>
    </location>
</feature>
<feature type="transmembrane region" description="Helical" evidence="2">
    <location>
        <begin position="20"/>
        <end position="41"/>
    </location>
</feature>
<reference evidence="4" key="1">
    <citation type="submission" date="2021-03" db="EMBL/GenBank/DDBJ databases">
        <authorList>
            <person name="Kanchanasin P."/>
            <person name="Saeng-In P."/>
            <person name="Phongsopitanun W."/>
            <person name="Yuki M."/>
            <person name="Kudo T."/>
            <person name="Ohkuma M."/>
            <person name="Tanasupawat S."/>
        </authorList>
    </citation>
    <scope>NUCLEOTIDE SEQUENCE</scope>
    <source>
        <strain evidence="4">GKU 128</strain>
    </source>
</reference>
<keyword evidence="2" id="KW-0472">Membrane</keyword>
<gene>
    <name evidence="4" type="ORF">J4573_03695</name>
</gene>
<feature type="compositionally biased region" description="Polar residues" evidence="1">
    <location>
        <begin position="57"/>
        <end position="69"/>
    </location>
</feature>
<keyword evidence="2" id="KW-1133">Transmembrane helix</keyword>
<dbReference type="Pfam" id="PF13464">
    <property type="entry name" value="RodZ_C"/>
    <property type="match status" value="1"/>
</dbReference>
<sequence length="143" mass="14976">MGRHASSPEPGPASTPHRRHGLHVVVLVVLLGAAGYGVFAVSGVSATGDRSAPPSPNGTHTRSAPSGPQTLVIKVTGPECDVQVRQTGAEAPLLNDTLAKGRTVRFDQPRLSVHLSDPAAVQVYVNGELRRPQEQSTFTVTKS</sequence>
<evidence type="ECO:0000313" key="4">
    <source>
        <dbReference type="EMBL" id="MBO2446179.1"/>
    </source>
</evidence>
<organism evidence="4 5">
    <name type="scientific">Actinomadura barringtoniae</name>
    <dbReference type="NCBI Taxonomy" id="1427535"/>
    <lineage>
        <taxon>Bacteria</taxon>
        <taxon>Bacillati</taxon>
        <taxon>Actinomycetota</taxon>
        <taxon>Actinomycetes</taxon>
        <taxon>Streptosporangiales</taxon>
        <taxon>Thermomonosporaceae</taxon>
        <taxon>Actinomadura</taxon>
    </lineage>
</organism>
<evidence type="ECO:0000259" key="3">
    <source>
        <dbReference type="Pfam" id="PF13464"/>
    </source>
</evidence>
<keyword evidence="5" id="KW-1185">Reference proteome</keyword>
<dbReference type="InterPro" id="IPR025194">
    <property type="entry name" value="RodZ-like_C"/>
</dbReference>
<feature type="region of interest" description="Disordered" evidence="1">
    <location>
        <begin position="44"/>
        <end position="69"/>
    </location>
</feature>
<dbReference type="EMBL" id="JAGEOJ010000001">
    <property type="protein sequence ID" value="MBO2446179.1"/>
    <property type="molecule type" value="Genomic_DNA"/>
</dbReference>
<dbReference type="AlphaFoldDB" id="A0A939PBD5"/>
<dbReference type="RefSeq" id="WP_208253738.1">
    <property type="nucleotide sequence ID" value="NZ_JAGEOJ010000001.1"/>
</dbReference>
<keyword evidence="2" id="KW-0812">Transmembrane</keyword>
<evidence type="ECO:0000256" key="1">
    <source>
        <dbReference type="SAM" id="MobiDB-lite"/>
    </source>
</evidence>
<dbReference type="Proteomes" id="UP000669179">
    <property type="component" value="Unassembled WGS sequence"/>
</dbReference>
<protein>
    <recommendedName>
        <fullName evidence="3">Cytoskeleton protein RodZ-like C-terminal domain-containing protein</fullName>
    </recommendedName>
</protein>
<evidence type="ECO:0000313" key="5">
    <source>
        <dbReference type="Proteomes" id="UP000669179"/>
    </source>
</evidence>
<proteinExistence type="predicted"/>
<name>A0A939PBD5_9ACTN</name>
<accession>A0A939PBD5</accession>
<comment type="caution">
    <text evidence="4">The sequence shown here is derived from an EMBL/GenBank/DDBJ whole genome shotgun (WGS) entry which is preliminary data.</text>
</comment>
<evidence type="ECO:0000256" key="2">
    <source>
        <dbReference type="SAM" id="Phobius"/>
    </source>
</evidence>